<dbReference type="InterPro" id="IPR038447">
    <property type="entry name" value="PSRP-3/Ycf65_sf"/>
</dbReference>
<dbReference type="STRING" id="33097.A0A150GVB3"/>
<evidence type="ECO:0000256" key="2">
    <source>
        <dbReference type="ARBA" id="ARBA00011458"/>
    </source>
</evidence>
<dbReference type="AlphaFoldDB" id="A0A150GVB3"/>
<dbReference type="Gene3D" id="3.30.390.140">
    <property type="match status" value="1"/>
</dbReference>
<evidence type="ECO:0000256" key="1">
    <source>
        <dbReference type="ARBA" id="ARBA00008561"/>
    </source>
</evidence>
<dbReference type="GO" id="GO:1990904">
    <property type="term" value="C:ribonucleoprotein complex"/>
    <property type="evidence" value="ECO:0007669"/>
    <property type="project" value="UniProtKB-KW"/>
</dbReference>
<dbReference type="Pfam" id="PF04839">
    <property type="entry name" value="PSRP-3_Ycf65"/>
    <property type="match status" value="1"/>
</dbReference>
<evidence type="ECO:0000313" key="7">
    <source>
        <dbReference type="Proteomes" id="UP000075714"/>
    </source>
</evidence>
<keyword evidence="3" id="KW-0689">Ribosomal protein</keyword>
<keyword evidence="7" id="KW-1185">Reference proteome</keyword>
<comment type="subunit">
    <text evidence="2">Part of the 30S ribosomal subunit.</text>
</comment>
<name>A0A150GVB3_GONPE</name>
<reference evidence="7" key="1">
    <citation type="journal article" date="2016" name="Nat. Commun.">
        <title>The Gonium pectorale genome demonstrates co-option of cell cycle regulation during the evolution of multicellularity.</title>
        <authorList>
            <person name="Hanschen E.R."/>
            <person name="Marriage T.N."/>
            <person name="Ferris P.J."/>
            <person name="Hamaji T."/>
            <person name="Toyoda A."/>
            <person name="Fujiyama A."/>
            <person name="Neme R."/>
            <person name="Noguchi H."/>
            <person name="Minakuchi Y."/>
            <person name="Suzuki M."/>
            <person name="Kawai-Toyooka H."/>
            <person name="Smith D.R."/>
            <person name="Sparks H."/>
            <person name="Anderson J."/>
            <person name="Bakaric R."/>
            <person name="Luria V."/>
            <person name="Karger A."/>
            <person name="Kirschner M.W."/>
            <person name="Durand P.M."/>
            <person name="Michod R.E."/>
            <person name="Nozaki H."/>
            <person name="Olson B.J."/>
        </authorList>
    </citation>
    <scope>NUCLEOTIDE SEQUENCE [LARGE SCALE GENOMIC DNA]</scope>
    <source>
        <strain evidence="7">NIES-2863</strain>
    </source>
</reference>
<protein>
    <recommendedName>
        <fullName evidence="5">30S ribosomal protein 3, chloroplastic</fullName>
    </recommendedName>
</protein>
<evidence type="ECO:0000313" key="6">
    <source>
        <dbReference type="EMBL" id="KXZ53628.1"/>
    </source>
</evidence>
<dbReference type="EMBL" id="LSYV01000007">
    <property type="protein sequence ID" value="KXZ53628.1"/>
    <property type="molecule type" value="Genomic_DNA"/>
</dbReference>
<dbReference type="GO" id="GO:0006412">
    <property type="term" value="P:translation"/>
    <property type="evidence" value="ECO:0007669"/>
    <property type="project" value="InterPro"/>
</dbReference>
<accession>A0A150GVB3</accession>
<comment type="similarity">
    <text evidence="1">Belongs to the chloroplast-specific ribosomal protein cS23 family.</text>
</comment>
<evidence type="ECO:0000256" key="3">
    <source>
        <dbReference type="ARBA" id="ARBA00022980"/>
    </source>
</evidence>
<keyword evidence="4" id="KW-0687">Ribonucleoprotein</keyword>
<sequence>MLASFRATARPFTSARPAARTPLPVCIRSRVAVRVAAGDALAEKVAGEPTVTDEELSLLLEEEEADELDVIYASAAAEDDFADDDDVDEVMQAAMEAADGLNDGVDALTVAAISAELDGDAEDKEAGARAVEALLADALSGDEPLSEETLASITSGVPEAELEGEAELEDFVPAMNSDRYEERPLSADDKDAIAPYKLSKGELRNLLPSDWDQINTDFFSNKKAENIPLPEFRLNLLWNVNTLGIAIDQVYSRGQVSPLTEYFFWPRQDAWEDLRQNLEARPWISERDRIVLLNRMTEIINYWQEEDQKPPIEAARAKFTDCLFIVA</sequence>
<organism evidence="6 7">
    <name type="scientific">Gonium pectorale</name>
    <name type="common">Green alga</name>
    <dbReference type="NCBI Taxonomy" id="33097"/>
    <lineage>
        <taxon>Eukaryota</taxon>
        <taxon>Viridiplantae</taxon>
        <taxon>Chlorophyta</taxon>
        <taxon>core chlorophytes</taxon>
        <taxon>Chlorophyceae</taxon>
        <taxon>CS clade</taxon>
        <taxon>Chlamydomonadales</taxon>
        <taxon>Volvocaceae</taxon>
        <taxon>Gonium</taxon>
    </lineage>
</organism>
<dbReference type="PANTHER" id="PTHR35108">
    <property type="entry name" value="30S RIBOSOMAL PROTEIN 3, CHLOROPLASTIC"/>
    <property type="match status" value="1"/>
</dbReference>
<gene>
    <name evidence="6" type="ORF">GPECTOR_6g545</name>
</gene>
<dbReference type="OrthoDB" id="1918956at2759"/>
<evidence type="ECO:0000256" key="5">
    <source>
        <dbReference type="ARBA" id="ARBA00035379"/>
    </source>
</evidence>
<dbReference type="InterPro" id="IPR006924">
    <property type="entry name" value="Ribosomal_cS23-like"/>
</dbReference>
<dbReference type="Proteomes" id="UP000075714">
    <property type="component" value="Unassembled WGS sequence"/>
</dbReference>
<evidence type="ECO:0000256" key="4">
    <source>
        <dbReference type="ARBA" id="ARBA00023274"/>
    </source>
</evidence>
<dbReference type="PANTHER" id="PTHR35108:SF1">
    <property type="entry name" value="OS04G0461100 PROTEIN"/>
    <property type="match status" value="1"/>
</dbReference>
<dbReference type="GO" id="GO:0003735">
    <property type="term" value="F:structural constituent of ribosome"/>
    <property type="evidence" value="ECO:0007669"/>
    <property type="project" value="InterPro"/>
</dbReference>
<dbReference type="GO" id="GO:0005840">
    <property type="term" value="C:ribosome"/>
    <property type="evidence" value="ECO:0007669"/>
    <property type="project" value="UniProtKB-KW"/>
</dbReference>
<proteinExistence type="inferred from homology"/>
<comment type="caution">
    <text evidence="6">The sequence shown here is derived from an EMBL/GenBank/DDBJ whole genome shotgun (WGS) entry which is preliminary data.</text>
</comment>